<proteinExistence type="predicted"/>
<evidence type="ECO:0000313" key="1">
    <source>
        <dbReference type="EMBL" id="XDJ15346.1"/>
    </source>
</evidence>
<dbReference type="EMBL" id="PQ015379">
    <property type="protein sequence ID" value="XDJ15346.1"/>
    <property type="molecule type" value="Genomic_DNA"/>
</dbReference>
<accession>A0AB39CER2</accession>
<sequence>MSHKIALLTVLNFNRATSADASEMEDAFRAGLITETELLKKLIDLASRNNALPVETLAEIATAAFPYGVATGSYDDDGENCKYCDDFASLRDAIIAWEEYSPGSAWSRLEFKVDGFMYALDPYKIRKAKRVKMDSGEMSTLYYPCDARGQFTEHN</sequence>
<name>A0AB39CER2_9VIRU</name>
<organism evidence="1">
    <name type="scientific">Pseudomonas phage HRDY3</name>
    <dbReference type="NCBI Taxonomy" id="3236930"/>
    <lineage>
        <taxon>Viruses</taxon>
    </lineage>
</organism>
<protein>
    <submittedName>
        <fullName evidence="1">Uncharacterized protein</fullName>
    </submittedName>
</protein>
<reference evidence="1" key="1">
    <citation type="submission" date="2024-07" db="EMBL/GenBank/DDBJ databases">
        <authorList>
            <person name="Bringhurst R.M."/>
            <person name="Homer T.E."/>
        </authorList>
    </citation>
    <scope>NUCLEOTIDE SEQUENCE</scope>
</reference>